<evidence type="ECO:0000256" key="1">
    <source>
        <dbReference type="ARBA" id="ARBA00004418"/>
    </source>
</evidence>
<dbReference type="PANTHER" id="PTHR30024:SF47">
    <property type="entry name" value="TAURINE-BINDING PERIPLASMIC PROTEIN"/>
    <property type="match status" value="1"/>
</dbReference>
<dbReference type="Proteomes" id="UP001205906">
    <property type="component" value="Unassembled WGS sequence"/>
</dbReference>
<proteinExistence type="inferred from homology"/>
<dbReference type="Pfam" id="PF09084">
    <property type="entry name" value="NMT1"/>
    <property type="match status" value="1"/>
</dbReference>
<evidence type="ECO:0000313" key="6">
    <source>
        <dbReference type="EMBL" id="MCO6050355.1"/>
    </source>
</evidence>
<dbReference type="InterPro" id="IPR001638">
    <property type="entry name" value="Solute-binding_3/MltF_N"/>
</dbReference>
<protein>
    <submittedName>
        <fullName evidence="6">Taurine ABC transporter substrate-binding protein</fullName>
    </submittedName>
</protein>
<accession>A0ABT1C6A7</accession>
<name>A0ABT1C6A7_9HYPH</name>
<dbReference type="Gene3D" id="3.40.190.10">
    <property type="entry name" value="Periplasmic binding protein-like II"/>
    <property type="match status" value="2"/>
</dbReference>
<evidence type="ECO:0000256" key="4">
    <source>
        <dbReference type="SAM" id="SignalP"/>
    </source>
</evidence>
<evidence type="ECO:0000256" key="3">
    <source>
        <dbReference type="ARBA" id="ARBA00022729"/>
    </source>
</evidence>
<comment type="caution">
    <text evidence="6">The sequence shown here is derived from an EMBL/GenBank/DDBJ whole genome shotgun (WGS) entry which is preliminary data.</text>
</comment>
<dbReference type="EMBL" id="JAMXQS010000005">
    <property type="protein sequence ID" value="MCO6050355.1"/>
    <property type="molecule type" value="Genomic_DNA"/>
</dbReference>
<dbReference type="NCBIfam" id="TIGR01729">
    <property type="entry name" value="taurine_ABC_bnd"/>
    <property type="match status" value="1"/>
</dbReference>
<organism evidence="6 7">
    <name type="scientific">Mesorhizobium liriopis</name>
    <dbReference type="NCBI Taxonomy" id="2953882"/>
    <lineage>
        <taxon>Bacteria</taxon>
        <taxon>Pseudomonadati</taxon>
        <taxon>Pseudomonadota</taxon>
        <taxon>Alphaproteobacteria</taxon>
        <taxon>Hyphomicrobiales</taxon>
        <taxon>Phyllobacteriaceae</taxon>
        <taxon>Mesorhizobium</taxon>
    </lineage>
</organism>
<evidence type="ECO:0000256" key="2">
    <source>
        <dbReference type="ARBA" id="ARBA00010742"/>
    </source>
</evidence>
<dbReference type="SMART" id="SM00062">
    <property type="entry name" value="PBPb"/>
    <property type="match status" value="1"/>
</dbReference>
<comment type="similarity">
    <text evidence="2">Belongs to the bacterial solute-binding protein SsuA/TauA family.</text>
</comment>
<dbReference type="InterPro" id="IPR015168">
    <property type="entry name" value="SsuA/THI5"/>
</dbReference>
<sequence length="337" mass="35584">MTKLTRRILLLSSVAFAGFATLSPSMAEDLKITVGYQTVVEPSKVPQADGAYEKAAKATIDWRKFDSGAEVIAAVASGALDIGYVGSSPLAAAASRELPIQTIFVVGLIGESEALVVRNGAGIEKVADLAGKKVAVPFVSTTHYSLLAALKHEKVDPGSVQILNLRPPEIAAAFERGDIDAAYVWDPALGKAKETGKVILDSATVAEWGAPTFDAWIVRNEFAQEHPEAVRDFVKVTGEAYAQYNADPAKWSADSAEAGKIAKLTGAKQEEVPALLKGYVYPSLADQASTKFLGGDTVKAIAATSAFLKEQGKVDTVLSDYGPYVTTKFVSEALSSN</sequence>
<keyword evidence="7" id="KW-1185">Reference proteome</keyword>
<dbReference type="CDD" id="cd13560">
    <property type="entry name" value="PBP2_taurine"/>
    <property type="match status" value="1"/>
</dbReference>
<dbReference type="InterPro" id="IPR010068">
    <property type="entry name" value="Peri-bd_TauA"/>
</dbReference>
<keyword evidence="3 4" id="KW-0732">Signal</keyword>
<evidence type="ECO:0000313" key="7">
    <source>
        <dbReference type="Proteomes" id="UP001205906"/>
    </source>
</evidence>
<dbReference type="SUPFAM" id="SSF53850">
    <property type="entry name" value="Periplasmic binding protein-like II"/>
    <property type="match status" value="1"/>
</dbReference>
<feature type="signal peptide" evidence="4">
    <location>
        <begin position="1"/>
        <end position="27"/>
    </location>
</feature>
<dbReference type="RefSeq" id="WP_252818929.1">
    <property type="nucleotide sequence ID" value="NZ_JAMXQS010000005.1"/>
</dbReference>
<evidence type="ECO:0000259" key="5">
    <source>
        <dbReference type="SMART" id="SM00062"/>
    </source>
</evidence>
<gene>
    <name evidence="6" type="primary">tauA</name>
    <name evidence="6" type="ORF">NGM99_11225</name>
</gene>
<comment type="subcellular location">
    <subcellularLocation>
        <location evidence="1">Periplasm</location>
    </subcellularLocation>
</comment>
<feature type="chain" id="PRO_5045405632" evidence="4">
    <location>
        <begin position="28"/>
        <end position="337"/>
    </location>
</feature>
<feature type="domain" description="Solute-binding protein family 3/N-terminal" evidence="5">
    <location>
        <begin position="31"/>
        <end position="248"/>
    </location>
</feature>
<dbReference type="PANTHER" id="PTHR30024">
    <property type="entry name" value="ALIPHATIC SULFONATES-BINDING PROTEIN-RELATED"/>
    <property type="match status" value="1"/>
</dbReference>
<reference evidence="6 7" key="1">
    <citation type="submission" date="2022-06" db="EMBL/GenBank/DDBJ databases">
        <title>Mesorhizobium sp. strain RP14 Genome sequencing and assembly.</title>
        <authorList>
            <person name="Kim I."/>
        </authorList>
    </citation>
    <scope>NUCLEOTIDE SEQUENCE [LARGE SCALE GENOMIC DNA]</scope>
    <source>
        <strain evidence="7">RP14(2022)</strain>
    </source>
</reference>